<keyword evidence="3" id="KW-0202">Cytokine</keyword>
<dbReference type="GeneID" id="106069033"/>
<dbReference type="PANTHER" id="PTHR11471">
    <property type="entry name" value="TUMOR NECROSIS FACTOR FAMILY MEMBER"/>
    <property type="match status" value="1"/>
</dbReference>
<dbReference type="SUPFAM" id="SSF49842">
    <property type="entry name" value="TNF-like"/>
    <property type="match status" value="1"/>
</dbReference>
<name>A0A9W3BC30_BIOGL</name>
<evidence type="ECO:0000259" key="6">
    <source>
        <dbReference type="PROSITE" id="PS50049"/>
    </source>
</evidence>
<dbReference type="InterPro" id="IPR008983">
    <property type="entry name" value="Tumour_necrosis_fac-like_dom"/>
</dbReference>
<comment type="subcellular location">
    <subcellularLocation>
        <location evidence="1">Membrane</location>
    </subcellularLocation>
</comment>
<dbReference type="GO" id="GO:0005125">
    <property type="term" value="F:cytokine activity"/>
    <property type="evidence" value="ECO:0007669"/>
    <property type="project" value="UniProtKB-KW"/>
</dbReference>
<accession>A0A9W3BC30</accession>
<dbReference type="OrthoDB" id="6074301at2759"/>
<dbReference type="PANTHER" id="PTHR11471:SF13">
    <property type="entry name" value="TNF FAMILY PROFILE DOMAIN-CONTAINING PROTEIN"/>
    <property type="match status" value="1"/>
</dbReference>
<feature type="transmembrane region" description="Helical" evidence="5">
    <location>
        <begin position="47"/>
        <end position="68"/>
    </location>
</feature>
<evidence type="ECO:0000313" key="7">
    <source>
        <dbReference type="Proteomes" id="UP001165740"/>
    </source>
</evidence>
<comment type="similarity">
    <text evidence="2">Belongs to the tumor necrosis factor family.</text>
</comment>
<evidence type="ECO:0000256" key="5">
    <source>
        <dbReference type="SAM" id="Phobius"/>
    </source>
</evidence>
<evidence type="ECO:0000256" key="1">
    <source>
        <dbReference type="ARBA" id="ARBA00004370"/>
    </source>
</evidence>
<gene>
    <name evidence="8" type="primary">LOC106069033</name>
</gene>
<reference evidence="8" key="1">
    <citation type="submission" date="2025-08" db="UniProtKB">
        <authorList>
            <consortium name="RefSeq"/>
        </authorList>
    </citation>
    <scope>IDENTIFICATION</scope>
</reference>
<evidence type="ECO:0000256" key="3">
    <source>
        <dbReference type="ARBA" id="ARBA00022514"/>
    </source>
</evidence>
<keyword evidence="4 5" id="KW-0472">Membrane</keyword>
<dbReference type="Proteomes" id="UP001165740">
    <property type="component" value="Chromosome 9"/>
</dbReference>
<dbReference type="GO" id="GO:0005164">
    <property type="term" value="F:tumor necrosis factor receptor binding"/>
    <property type="evidence" value="ECO:0007669"/>
    <property type="project" value="InterPro"/>
</dbReference>
<dbReference type="AlphaFoldDB" id="A0A9W3BC30"/>
<dbReference type="Pfam" id="PF00229">
    <property type="entry name" value="TNF"/>
    <property type="match status" value="1"/>
</dbReference>
<dbReference type="Gene3D" id="2.60.120.40">
    <property type="match status" value="1"/>
</dbReference>
<evidence type="ECO:0000313" key="8">
    <source>
        <dbReference type="RefSeq" id="XP_055896984.1"/>
    </source>
</evidence>
<evidence type="ECO:0000256" key="4">
    <source>
        <dbReference type="ARBA" id="ARBA00023136"/>
    </source>
</evidence>
<dbReference type="SMART" id="SM00207">
    <property type="entry name" value="TNF"/>
    <property type="match status" value="1"/>
</dbReference>
<organism evidence="7 8">
    <name type="scientific">Biomphalaria glabrata</name>
    <name type="common">Bloodfluke planorb</name>
    <name type="synonym">Freshwater snail</name>
    <dbReference type="NCBI Taxonomy" id="6526"/>
    <lineage>
        <taxon>Eukaryota</taxon>
        <taxon>Metazoa</taxon>
        <taxon>Spiralia</taxon>
        <taxon>Lophotrochozoa</taxon>
        <taxon>Mollusca</taxon>
        <taxon>Gastropoda</taxon>
        <taxon>Heterobranchia</taxon>
        <taxon>Euthyneura</taxon>
        <taxon>Panpulmonata</taxon>
        <taxon>Hygrophila</taxon>
        <taxon>Lymnaeoidea</taxon>
        <taxon>Planorbidae</taxon>
        <taxon>Biomphalaria</taxon>
    </lineage>
</organism>
<sequence length="330" mass="36980">MKMTTVCPKPKQHGATLNSDYIIPASVVSDTCVKTQLKSNIKCYKRLVLSLSIFASLLCLVIITIIVISTTFQKNKGVSRLGTKPVACVICNKLSQNISGSEVFLNSLTREVSDGVELCCAYRGHQLSALLELILRLREKDSESLPTINVSNFSFIPVSAHKRIFPPNNPHTEIPFENRVPILVNSAVRVLFQHEGFEMDPLVEHVRGVEVLPDGLKIIHPGFYYVYSSIHFRPESPRPCKDFQYQTWNQYLEKKSPLDPAQSGCLLKVAHTCCDICTRDEETSYTGGVFYLDKNDVVQIAIDGFGLVNFRRDTSFVGLMMLSTGRSKQQ</sequence>
<dbReference type="GO" id="GO:0005615">
    <property type="term" value="C:extracellular space"/>
    <property type="evidence" value="ECO:0007669"/>
    <property type="project" value="UniProtKB-KW"/>
</dbReference>
<dbReference type="PROSITE" id="PS50049">
    <property type="entry name" value="THD_2"/>
    <property type="match status" value="1"/>
</dbReference>
<dbReference type="InterPro" id="IPR006052">
    <property type="entry name" value="TNF_dom"/>
</dbReference>
<proteinExistence type="inferred from homology"/>
<dbReference type="GO" id="GO:0006955">
    <property type="term" value="P:immune response"/>
    <property type="evidence" value="ECO:0007669"/>
    <property type="project" value="InterPro"/>
</dbReference>
<keyword evidence="5" id="KW-1133">Transmembrane helix</keyword>
<keyword evidence="7" id="KW-1185">Reference proteome</keyword>
<feature type="domain" description="THD" evidence="6">
    <location>
        <begin position="186"/>
        <end position="322"/>
    </location>
</feature>
<evidence type="ECO:0000256" key="2">
    <source>
        <dbReference type="ARBA" id="ARBA00008670"/>
    </source>
</evidence>
<protein>
    <submittedName>
        <fullName evidence="8">Uncharacterized protein LOC106069033 isoform X1</fullName>
    </submittedName>
</protein>
<dbReference type="RefSeq" id="XP_055896984.1">
    <property type="nucleotide sequence ID" value="XM_056041009.1"/>
</dbReference>
<dbReference type="GO" id="GO:0016020">
    <property type="term" value="C:membrane"/>
    <property type="evidence" value="ECO:0007669"/>
    <property type="project" value="UniProtKB-SubCell"/>
</dbReference>
<keyword evidence="5" id="KW-0812">Transmembrane</keyword>